<proteinExistence type="predicted"/>
<sequence>MKQLCLGLLTAILILCSACSSGDNTSNSINLSQTYKNETEGFAFKYPNEWQTKEPNTMLEIIKIQSPDGNAKFSVMKIVTDPFGILTEDQVSVENAVNKMHKFITFRETTIGEIPVKELIYQTNGLKGDDISKNFWYVLGGAVYQINCSFKMNQREIYEPILNAIMESYTITRSANELNKASNINSDLTVSDAKQILQTWIDTHKFPTSVSITDGDGNTHKRSGSDAEYYVFQLQGLHRIYDILVEPKTGELFVHDTGKPETLEPWYQKYIAPYNNANTTKEDVSNYIDKNFIWIEKPRVNNGNIIGKIKNISNEERRKISIRFILYDYQGNQIGTTIDVNPILKSGNTWSFKAQIQNAKVTDYAFTEINYQ</sequence>
<dbReference type="Gene3D" id="3.40.1000.10">
    <property type="entry name" value="Mog1/PsbP, alpha/beta/alpha sandwich"/>
    <property type="match status" value="1"/>
</dbReference>
<dbReference type="NCBIfam" id="NF038353">
    <property type="entry name" value="FxLYD_dom"/>
    <property type="match status" value="1"/>
</dbReference>
<accession>A0A9Y2ERQ2</accession>
<reference evidence="2" key="1">
    <citation type="submission" date="2023-03" db="EMBL/GenBank/DDBJ databases">
        <title>Selenobaculum gbiensis gen. nov. sp. nov., a new bacterium isolated from the gut microbiota of IBD patient.</title>
        <authorList>
            <person name="Yeo S."/>
            <person name="Park H."/>
            <person name="Huh C.S."/>
        </authorList>
    </citation>
    <scope>NUCLEOTIDE SEQUENCE</scope>
    <source>
        <strain evidence="2">ICN-92133</strain>
    </source>
</reference>
<dbReference type="KEGG" id="sgbi:P3F81_03920"/>
<dbReference type="RefSeq" id="WP_309320648.1">
    <property type="nucleotide sequence ID" value="NZ_CP120678.1"/>
</dbReference>
<keyword evidence="3" id="KW-1185">Reference proteome</keyword>
<feature type="chain" id="PRO_5040898712" evidence="1">
    <location>
        <begin position="23"/>
        <end position="372"/>
    </location>
</feature>
<dbReference type="AlphaFoldDB" id="A0A9Y2ERQ2"/>
<dbReference type="Proteomes" id="UP001243623">
    <property type="component" value="Chromosome"/>
</dbReference>
<dbReference type="Pfam" id="PF18933">
    <property type="entry name" value="PsbP_2"/>
    <property type="match status" value="1"/>
</dbReference>
<evidence type="ECO:0000313" key="3">
    <source>
        <dbReference type="Proteomes" id="UP001243623"/>
    </source>
</evidence>
<protein>
    <submittedName>
        <fullName evidence="2">FxLYD domain-containing protein</fullName>
    </submittedName>
</protein>
<dbReference type="InterPro" id="IPR047676">
    <property type="entry name" value="FxLYD_dom"/>
</dbReference>
<evidence type="ECO:0000313" key="2">
    <source>
        <dbReference type="EMBL" id="WIW71462.1"/>
    </source>
</evidence>
<gene>
    <name evidence="2" type="ORF">P3F81_03920</name>
</gene>
<feature type="signal peptide" evidence="1">
    <location>
        <begin position="1"/>
        <end position="22"/>
    </location>
</feature>
<dbReference type="EMBL" id="CP120678">
    <property type="protein sequence ID" value="WIW71462.1"/>
    <property type="molecule type" value="Genomic_DNA"/>
</dbReference>
<name>A0A9Y2ERQ2_9FIRM</name>
<organism evidence="2 3">
    <name type="scientific">Selenobaculum gibii</name>
    <dbReference type="NCBI Taxonomy" id="3054208"/>
    <lineage>
        <taxon>Bacteria</taxon>
        <taxon>Bacillati</taxon>
        <taxon>Bacillota</taxon>
        <taxon>Negativicutes</taxon>
        <taxon>Selenomonadales</taxon>
        <taxon>Selenomonadaceae</taxon>
        <taxon>Selenobaculum</taxon>
    </lineage>
</organism>
<keyword evidence="1" id="KW-0732">Signal</keyword>
<evidence type="ECO:0000256" key="1">
    <source>
        <dbReference type="SAM" id="SignalP"/>
    </source>
</evidence>